<evidence type="ECO:0000313" key="2">
    <source>
        <dbReference type="Proteomes" id="UP000077315"/>
    </source>
</evidence>
<dbReference type="RefSeq" id="XP_018293688.1">
    <property type="nucleotide sequence ID" value="XM_018441314.1"/>
</dbReference>
<dbReference type="OrthoDB" id="2284077at2759"/>
<keyword evidence="2" id="KW-1185">Reference proteome</keyword>
<protein>
    <submittedName>
        <fullName evidence="1">Uncharacterized protein</fullName>
    </submittedName>
</protein>
<dbReference type="EMBL" id="KV440977">
    <property type="protein sequence ID" value="OAD75648.1"/>
    <property type="molecule type" value="Genomic_DNA"/>
</dbReference>
<dbReference type="AlphaFoldDB" id="A0A167NC71"/>
<evidence type="ECO:0000313" key="1">
    <source>
        <dbReference type="EMBL" id="OAD75648.1"/>
    </source>
</evidence>
<dbReference type="Proteomes" id="UP000077315">
    <property type="component" value="Unassembled WGS sequence"/>
</dbReference>
<dbReference type="GeneID" id="29002220"/>
<sequence>MARPASPDTRSSASATDCMASTISTTATTTTIVAGITGAEVGGFTEFKLDPFLVSEASAAPAPHRLREARRSFVLYLQPSPNTPLQKSLTKFQEHSCRALGPNHAHNTPPHIPLLSRVDIERGPDFATKWQAVDNFVKIIDEEMARYRNMLSPPQFAGYDIPERPSRSLMMRLLSGSGWHKLLGAIEHRMQGKCEAQPMDRLLLAYNVLKSISRPTLHRLREMAKEDIDVDNWVLTGGDWQVCLYEIMVESGVLGVQHQMSQIRTWRLGTPHEKNSICLVPTSLRVKFSVFMARYMPQDHTF</sequence>
<dbReference type="InParanoid" id="A0A167NC71"/>
<name>A0A167NC71_PHYB8</name>
<organism evidence="1 2">
    <name type="scientific">Phycomyces blakesleeanus (strain ATCC 8743b / DSM 1359 / FGSC 10004 / NBRC 33097 / NRRL 1555)</name>
    <dbReference type="NCBI Taxonomy" id="763407"/>
    <lineage>
        <taxon>Eukaryota</taxon>
        <taxon>Fungi</taxon>
        <taxon>Fungi incertae sedis</taxon>
        <taxon>Mucoromycota</taxon>
        <taxon>Mucoromycotina</taxon>
        <taxon>Mucoromycetes</taxon>
        <taxon>Mucorales</taxon>
        <taxon>Phycomycetaceae</taxon>
        <taxon>Phycomyces</taxon>
    </lineage>
</organism>
<gene>
    <name evidence="1" type="ORF">PHYBLDRAFT_64554</name>
</gene>
<dbReference type="VEuPathDB" id="FungiDB:PHYBLDRAFT_64554"/>
<reference evidence="2" key="1">
    <citation type="submission" date="2015-06" db="EMBL/GenBank/DDBJ databases">
        <title>Expansion of signal transduction pathways in fungi by whole-genome duplication.</title>
        <authorList>
            <consortium name="DOE Joint Genome Institute"/>
            <person name="Corrochano L.M."/>
            <person name="Kuo A."/>
            <person name="Marcet-Houben M."/>
            <person name="Polaino S."/>
            <person name="Salamov A."/>
            <person name="Villalobos J.M."/>
            <person name="Alvarez M.I."/>
            <person name="Avalos J."/>
            <person name="Benito E.P."/>
            <person name="Benoit I."/>
            <person name="Burger G."/>
            <person name="Camino L.P."/>
            <person name="Canovas D."/>
            <person name="Cerda-Olmedo E."/>
            <person name="Cheng J.-F."/>
            <person name="Dominguez A."/>
            <person name="Elias M."/>
            <person name="Eslava A.P."/>
            <person name="Glaser F."/>
            <person name="Grimwood J."/>
            <person name="Gutierrez G."/>
            <person name="Heitman J."/>
            <person name="Henrissat B."/>
            <person name="Iturriaga E.A."/>
            <person name="Lang B.F."/>
            <person name="Lavin J.L."/>
            <person name="Lee S."/>
            <person name="Li W."/>
            <person name="Lindquist E."/>
            <person name="Lopez-Garcia S."/>
            <person name="Luque E.M."/>
            <person name="Marcos A.T."/>
            <person name="Martin J."/>
            <person name="McCluskey K."/>
            <person name="Medina H.R."/>
            <person name="Miralles-Duran A."/>
            <person name="Miyazaki A."/>
            <person name="Munoz-Torres E."/>
            <person name="Oguiza J.A."/>
            <person name="Ohm R."/>
            <person name="Olmedo M."/>
            <person name="Orejas M."/>
            <person name="Ortiz-Castellanos L."/>
            <person name="Pisabarro A.G."/>
            <person name="Rodriguez-Romero J."/>
            <person name="Ruiz-Herrera J."/>
            <person name="Ruiz-Vazquez R."/>
            <person name="Sanz C."/>
            <person name="Schackwitz W."/>
            <person name="Schmutz J."/>
            <person name="Shahriari M."/>
            <person name="Shelest E."/>
            <person name="Silva-Franco F."/>
            <person name="Soanes D."/>
            <person name="Syed K."/>
            <person name="Tagua V.G."/>
            <person name="Talbot N.J."/>
            <person name="Thon M."/>
            <person name="De vries R.P."/>
            <person name="Wiebenga A."/>
            <person name="Yadav J.S."/>
            <person name="Braun E.L."/>
            <person name="Baker S."/>
            <person name="Garre V."/>
            <person name="Horwitz B."/>
            <person name="Torres-Martinez S."/>
            <person name="Idnurm A."/>
            <person name="Herrera-Estrella A."/>
            <person name="Gabaldon T."/>
            <person name="Grigoriev I.V."/>
        </authorList>
    </citation>
    <scope>NUCLEOTIDE SEQUENCE [LARGE SCALE GENOMIC DNA]</scope>
    <source>
        <strain evidence="2">NRRL 1555(-)</strain>
    </source>
</reference>
<accession>A0A167NC71</accession>
<proteinExistence type="predicted"/>